<accession>F9DVQ3</accession>
<name>F9DVQ3_9BACL</name>
<feature type="region of interest" description="Disordered" evidence="1">
    <location>
        <begin position="1"/>
        <end position="27"/>
    </location>
</feature>
<dbReference type="HOGENOM" id="CLU_3317239_0_0_9"/>
<evidence type="ECO:0000313" key="3">
    <source>
        <dbReference type="Proteomes" id="UP000005316"/>
    </source>
</evidence>
<gene>
    <name evidence="2" type="ORF">HMPREF9372_2884</name>
</gene>
<reference evidence="2 3" key="1">
    <citation type="submission" date="2011-04" db="EMBL/GenBank/DDBJ databases">
        <authorList>
            <person name="Muzny D."/>
            <person name="Qin X."/>
            <person name="Deng J."/>
            <person name="Jiang H."/>
            <person name="Liu Y."/>
            <person name="Qu J."/>
            <person name="Song X.-Z."/>
            <person name="Zhang L."/>
            <person name="Thornton R."/>
            <person name="Coyle M."/>
            <person name="Francisco L."/>
            <person name="Jackson L."/>
            <person name="Javaid M."/>
            <person name="Korchina V."/>
            <person name="Kovar C."/>
            <person name="Mata R."/>
            <person name="Mathew T."/>
            <person name="Ngo R."/>
            <person name="Nguyen L."/>
            <person name="Nguyen N."/>
            <person name="Okwuonu G."/>
            <person name="Ongeri F."/>
            <person name="Pham C."/>
            <person name="Simmons D."/>
            <person name="Wilczek-Boney K."/>
            <person name="Hale W."/>
            <person name="Jakkamsetti A."/>
            <person name="Pham P."/>
            <person name="Ruth R."/>
            <person name="San Lucas F."/>
            <person name="Warren J."/>
            <person name="Zhang J."/>
            <person name="Zhao Z."/>
            <person name="Zhou C."/>
            <person name="Zhu D."/>
            <person name="Lee S."/>
            <person name="Bess C."/>
            <person name="Blankenburg K."/>
            <person name="Forbes L."/>
            <person name="Fu Q."/>
            <person name="Gubbala S."/>
            <person name="Hirani K."/>
            <person name="Jayaseelan J.C."/>
            <person name="Lara F."/>
            <person name="Munidasa M."/>
            <person name="Palculict T."/>
            <person name="Patil S."/>
            <person name="Pu L.-L."/>
            <person name="Saada N."/>
            <person name="Tang L."/>
            <person name="Weissenberger G."/>
            <person name="Zhu Y."/>
            <person name="Hemphill L."/>
            <person name="Shang Y."/>
            <person name="Youmans B."/>
            <person name="Ayvaz T."/>
            <person name="Ross M."/>
            <person name="Santibanez J."/>
            <person name="Aqrawi P."/>
            <person name="Gross S."/>
            <person name="Joshi V."/>
            <person name="Fowler G."/>
            <person name="Nazareth L."/>
            <person name="Reid J."/>
            <person name="Worley K."/>
            <person name="Petrosino J."/>
            <person name="Highlander S."/>
            <person name="Gibbs R."/>
        </authorList>
    </citation>
    <scope>NUCLEOTIDE SEQUENCE [LARGE SCALE GENOMIC DNA]</scope>
    <source>
        <strain evidence="2 3">2681</strain>
    </source>
</reference>
<organism evidence="2 3">
    <name type="scientific">Sporosarcina newyorkensis 2681</name>
    <dbReference type="NCBI Taxonomy" id="1027292"/>
    <lineage>
        <taxon>Bacteria</taxon>
        <taxon>Bacillati</taxon>
        <taxon>Bacillota</taxon>
        <taxon>Bacilli</taxon>
        <taxon>Bacillales</taxon>
        <taxon>Caryophanaceae</taxon>
        <taxon>Sporosarcina</taxon>
    </lineage>
</organism>
<sequence length="39" mass="4265">MLEKLSMAAFTHMKGERNGESSQSKVALAPVKPLTESLF</sequence>
<proteinExistence type="predicted"/>
<dbReference type="Proteomes" id="UP000005316">
    <property type="component" value="Unassembled WGS sequence"/>
</dbReference>
<evidence type="ECO:0000256" key="1">
    <source>
        <dbReference type="SAM" id="MobiDB-lite"/>
    </source>
</evidence>
<comment type="caution">
    <text evidence="2">The sequence shown here is derived from an EMBL/GenBank/DDBJ whole genome shotgun (WGS) entry which is preliminary data.</text>
</comment>
<protein>
    <submittedName>
        <fullName evidence="2">Uncharacterized protein</fullName>
    </submittedName>
</protein>
<dbReference type="AlphaFoldDB" id="F9DVQ3"/>
<evidence type="ECO:0000313" key="2">
    <source>
        <dbReference type="EMBL" id="EGQ22492.1"/>
    </source>
</evidence>
<dbReference type="EMBL" id="AFPZ01000093">
    <property type="protein sequence ID" value="EGQ22492.1"/>
    <property type="molecule type" value="Genomic_DNA"/>
</dbReference>